<dbReference type="InterPro" id="IPR004038">
    <property type="entry name" value="Ribosomal_eL8/eL30/eS12/Gad45"/>
</dbReference>
<comment type="caution">
    <text evidence="3">The sequence shown here is derived from an EMBL/GenBank/DDBJ whole genome shotgun (WGS) entry which is preliminary data.</text>
</comment>
<dbReference type="Gene3D" id="3.30.1330.30">
    <property type="match status" value="1"/>
</dbReference>
<dbReference type="Pfam" id="PF01248">
    <property type="entry name" value="Ribosomal_L7Ae"/>
    <property type="match status" value="1"/>
</dbReference>
<evidence type="ECO:0000313" key="4">
    <source>
        <dbReference type="Proteomes" id="UP000316079"/>
    </source>
</evidence>
<dbReference type="AlphaFoldDB" id="A0A553RLM4"/>
<feature type="region of interest" description="Disordered" evidence="1">
    <location>
        <begin position="72"/>
        <end position="96"/>
    </location>
</feature>
<gene>
    <name evidence="3" type="ORF">DNTS_029879</name>
</gene>
<accession>A0A553RLM4</accession>
<evidence type="ECO:0000313" key="3">
    <source>
        <dbReference type="EMBL" id="TRZ03079.1"/>
    </source>
</evidence>
<dbReference type="GO" id="GO:0033204">
    <property type="term" value="F:ribonuclease P RNA binding"/>
    <property type="evidence" value="ECO:0007669"/>
    <property type="project" value="TreeGrafter"/>
</dbReference>
<dbReference type="GO" id="GO:0004526">
    <property type="term" value="F:ribonuclease P activity"/>
    <property type="evidence" value="ECO:0007669"/>
    <property type="project" value="TreeGrafter"/>
</dbReference>
<dbReference type="PANTHER" id="PTHR46948">
    <property type="entry name" value="RIBONUCLEASE P PROTEIN SUBUNIT P38"/>
    <property type="match status" value="1"/>
</dbReference>
<evidence type="ECO:0000259" key="2">
    <source>
        <dbReference type="Pfam" id="PF01248"/>
    </source>
</evidence>
<dbReference type="InterPro" id="IPR042848">
    <property type="entry name" value="Rpp38"/>
</dbReference>
<dbReference type="GO" id="GO:0001682">
    <property type="term" value="P:tRNA 5'-leader removal"/>
    <property type="evidence" value="ECO:0007669"/>
    <property type="project" value="InterPro"/>
</dbReference>
<dbReference type="GO" id="GO:0000172">
    <property type="term" value="C:ribonuclease MRP complex"/>
    <property type="evidence" value="ECO:0007669"/>
    <property type="project" value="InterPro"/>
</dbReference>
<protein>
    <recommendedName>
        <fullName evidence="2">Ribosomal protein eL8/eL30/eS12/Gadd45 domain-containing protein</fullName>
    </recommendedName>
</protein>
<evidence type="ECO:0000256" key="1">
    <source>
        <dbReference type="SAM" id="MobiDB-lite"/>
    </source>
</evidence>
<feature type="region of interest" description="Disordered" evidence="1">
    <location>
        <begin position="1"/>
        <end position="22"/>
    </location>
</feature>
<reference evidence="3 4" key="1">
    <citation type="journal article" date="2019" name="Sci. Data">
        <title>Hybrid genome assembly and annotation of Danionella translucida.</title>
        <authorList>
            <person name="Kadobianskyi M."/>
            <person name="Schulze L."/>
            <person name="Schuelke M."/>
            <person name="Judkewitz B."/>
        </authorList>
    </citation>
    <scope>NUCLEOTIDE SEQUENCE [LARGE SCALE GENOMIC DNA]</scope>
    <source>
        <strain evidence="3 4">Bolton</strain>
    </source>
</reference>
<dbReference type="GO" id="GO:0001650">
    <property type="term" value="C:fibrillar center"/>
    <property type="evidence" value="ECO:0007669"/>
    <property type="project" value="TreeGrafter"/>
</dbReference>
<dbReference type="InterPro" id="IPR029064">
    <property type="entry name" value="Ribosomal_eL30-like_sf"/>
</dbReference>
<dbReference type="OrthoDB" id="20109at2759"/>
<keyword evidence="4" id="KW-1185">Reference proteome</keyword>
<feature type="domain" description="Ribosomal protein eL8/eL30/eS12/Gadd45" evidence="2">
    <location>
        <begin position="100"/>
        <end position="175"/>
    </location>
</feature>
<dbReference type="GO" id="GO:0005655">
    <property type="term" value="C:nucleolar ribonuclease P complex"/>
    <property type="evidence" value="ECO:0007669"/>
    <property type="project" value="InterPro"/>
</dbReference>
<sequence length="262" mass="29124">MTTPAKSVPRKEKKKPIPVKTSLNSPYQLSWGQLNNEHNTLILDILRTKINEIGLRKQNVAGFRDWGKRKKWKKAPNVSVPEDTPTKPPEPSWSHPTLRNQLAIGINEVTKGLERNELNLVLVCSSVRPDHMTSHLIPLSKTRSVPACQVPGLSKCLSESMGLKCVLALGFRRSGEAFEDTVSTITPLVPELPVAWIPADSTVSAEEKLTETESGKKRKLEELSKDSSEASPVTLQPLKVKKIIPNPNKIRKPKVKRKTKAS</sequence>
<feature type="region of interest" description="Disordered" evidence="1">
    <location>
        <begin position="206"/>
        <end position="238"/>
    </location>
</feature>
<organism evidence="3 4">
    <name type="scientific">Danionella cerebrum</name>
    <dbReference type="NCBI Taxonomy" id="2873325"/>
    <lineage>
        <taxon>Eukaryota</taxon>
        <taxon>Metazoa</taxon>
        <taxon>Chordata</taxon>
        <taxon>Craniata</taxon>
        <taxon>Vertebrata</taxon>
        <taxon>Euteleostomi</taxon>
        <taxon>Actinopterygii</taxon>
        <taxon>Neopterygii</taxon>
        <taxon>Teleostei</taxon>
        <taxon>Ostariophysi</taxon>
        <taxon>Cypriniformes</taxon>
        <taxon>Danionidae</taxon>
        <taxon>Danioninae</taxon>
        <taxon>Danionella</taxon>
    </lineage>
</organism>
<dbReference type="STRING" id="623744.A0A553RLM4"/>
<dbReference type="PANTHER" id="PTHR46948:SF1">
    <property type="entry name" value="RIBONUCLEASE P PROTEIN SUBUNIT P38"/>
    <property type="match status" value="1"/>
</dbReference>
<proteinExistence type="predicted"/>
<dbReference type="EMBL" id="SRMA01015983">
    <property type="protein sequence ID" value="TRZ03079.1"/>
    <property type="molecule type" value="Genomic_DNA"/>
</dbReference>
<dbReference type="Proteomes" id="UP000316079">
    <property type="component" value="Unassembled WGS sequence"/>
</dbReference>
<dbReference type="SUPFAM" id="SSF55315">
    <property type="entry name" value="L30e-like"/>
    <property type="match status" value="1"/>
</dbReference>
<feature type="compositionally biased region" description="Basic and acidic residues" evidence="1">
    <location>
        <begin position="206"/>
        <end position="228"/>
    </location>
</feature>
<name>A0A553RLM4_9TELE</name>